<dbReference type="EMBL" id="JAGTXB010000010">
    <property type="protein sequence ID" value="MBS0029646.1"/>
    <property type="molecule type" value="Genomic_DNA"/>
</dbReference>
<gene>
    <name evidence="3" type="ORF">KE626_20135</name>
</gene>
<protein>
    <recommendedName>
        <fullName evidence="5">Lipoprotein</fullName>
    </recommendedName>
</protein>
<feature type="region of interest" description="Disordered" evidence="1">
    <location>
        <begin position="23"/>
        <end position="80"/>
    </location>
</feature>
<evidence type="ECO:0008006" key="5">
    <source>
        <dbReference type="Google" id="ProtNLM"/>
    </source>
</evidence>
<proteinExistence type="predicted"/>
<keyword evidence="4" id="KW-1185">Reference proteome</keyword>
<evidence type="ECO:0000313" key="3">
    <source>
        <dbReference type="EMBL" id="MBS0029646.1"/>
    </source>
</evidence>
<name>A0ABS5J3M1_9BACT</name>
<comment type="caution">
    <text evidence="3">The sequence shown here is derived from an EMBL/GenBank/DDBJ whole genome shotgun (WGS) entry which is preliminary data.</text>
</comment>
<dbReference type="Proteomes" id="UP000676386">
    <property type="component" value="Unassembled WGS sequence"/>
</dbReference>
<dbReference type="PROSITE" id="PS51257">
    <property type="entry name" value="PROKAR_LIPOPROTEIN"/>
    <property type="match status" value="1"/>
</dbReference>
<feature type="chain" id="PRO_5046071737" description="Lipoprotein" evidence="2">
    <location>
        <begin position="19"/>
        <end position="80"/>
    </location>
</feature>
<feature type="compositionally biased region" description="Polar residues" evidence="1">
    <location>
        <begin position="25"/>
        <end position="34"/>
    </location>
</feature>
<feature type="compositionally biased region" description="Polar residues" evidence="1">
    <location>
        <begin position="71"/>
        <end position="80"/>
    </location>
</feature>
<organism evidence="3 4">
    <name type="scientific">Chitinophaga hostae</name>
    <dbReference type="NCBI Taxonomy" id="2831022"/>
    <lineage>
        <taxon>Bacteria</taxon>
        <taxon>Pseudomonadati</taxon>
        <taxon>Bacteroidota</taxon>
        <taxon>Chitinophagia</taxon>
        <taxon>Chitinophagales</taxon>
        <taxon>Chitinophagaceae</taxon>
        <taxon>Chitinophaga</taxon>
    </lineage>
</organism>
<reference evidence="3 4" key="1">
    <citation type="submission" date="2021-04" db="EMBL/GenBank/DDBJ databases">
        <title>Chitinophaga sp. nov., isolated from the rhizosphere soil.</title>
        <authorList>
            <person name="He S."/>
        </authorList>
    </citation>
    <scope>NUCLEOTIDE SEQUENCE [LARGE SCALE GENOMIC DNA]</scope>
    <source>
        <strain evidence="3 4">2R12</strain>
    </source>
</reference>
<feature type="signal peptide" evidence="2">
    <location>
        <begin position="1"/>
        <end position="18"/>
    </location>
</feature>
<accession>A0ABS5J3M1</accession>
<sequence length="80" mass="7911">MKVTNMLMLAGLGVLLLAACGNGNKPATDSTVNAMDTAGVVPPPDTAPAAQMPPGAINPGEDSSRYGTGAGDSSKTGPRR</sequence>
<evidence type="ECO:0000256" key="2">
    <source>
        <dbReference type="SAM" id="SignalP"/>
    </source>
</evidence>
<keyword evidence="2" id="KW-0732">Signal</keyword>
<evidence type="ECO:0000313" key="4">
    <source>
        <dbReference type="Proteomes" id="UP000676386"/>
    </source>
</evidence>
<dbReference type="RefSeq" id="WP_211974734.1">
    <property type="nucleotide sequence ID" value="NZ_CBFHAM010000026.1"/>
</dbReference>
<evidence type="ECO:0000256" key="1">
    <source>
        <dbReference type="SAM" id="MobiDB-lite"/>
    </source>
</evidence>